<feature type="signal peptide" evidence="1">
    <location>
        <begin position="1"/>
        <end position="20"/>
    </location>
</feature>
<protein>
    <submittedName>
        <fullName evidence="2">Putative secreted protein</fullName>
    </submittedName>
</protein>
<evidence type="ECO:0000313" key="2">
    <source>
        <dbReference type="EMBL" id="MBW63293.1"/>
    </source>
</evidence>
<keyword evidence="1" id="KW-0732">Signal</keyword>
<sequence>MLAPVFCALCVCQLLTQAKAYRRRTIAACHQFPLTSVVRESARTACYHRMYAIVKLSFHRDMSQGPDSGVELT</sequence>
<feature type="chain" id="PRO_5014908530" evidence="1">
    <location>
        <begin position="21"/>
        <end position="73"/>
    </location>
</feature>
<dbReference type="AlphaFoldDB" id="A0A2M4CDA1"/>
<organism evidence="2">
    <name type="scientific">Anopheles marajoara</name>
    <dbReference type="NCBI Taxonomy" id="58244"/>
    <lineage>
        <taxon>Eukaryota</taxon>
        <taxon>Metazoa</taxon>
        <taxon>Ecdysozoa</taxon>
        <taxon>Arthropoda</taxon>
        <taxon>Hexapoda</taxon>
        <taxon>Insecta</taxon>
        <taxon>Pterygota</taxon>
        <taxon>Neoptera</taxon>
        <taxon>Endopterygota</taxon>
        <taxon>Diptera</taxon>
        <taxon>Nematocera</taxon>
        <taxon>Culicoidea</taxon>
        <taxon>Culicidae</taxon>
        <taxon>Anophelinae</taxon>
        <taxon>Anopheles</taxon>
    </lineage>
</organism>
<name>A0A2M4CDA1_9DIPT</name>
<proteinExistence type="predicted"/>
<evidence type="ECO:0000256" key="1">
    <source>
        <dbReference type="SAM" id="SignalP"/>
    </source>
</evidence>
<reference evidence="2" key="1">
    <citation type="submission" date="2018-01" db="EMBL/GenBank/DDBJ databases">
        <title>An insight into the sialome of Amazonian anophelines.</title>
        <authorList>
            <person name="Ribeiro J.M."/>
            <person name="Scarpassa V."/>
            <person name="Calvo E."/>
        </authorList>
    </citation>
    <scope>NUCLEOTIDE SEQUENCE</scope>
    <source>
        <tissue evidence="2">Salivary glands</tissue>
    </source>
</reference>
<accession>A0A2M4CDA1</accession>
<dbReference type="EMBL" id="GGFJ01014152">
    <property type="protein sequence ID" value="MBW63293.1"/>
    <property type="molecule type" value="Transcribed_RNA"/>
</dbReference>